<dbReference type="Proteomes" id="UP000265520">
    <property type="component" value="Unassembled WGS sequence"/>
</dbReference>
<feature type="non-terminal residue" evidence="1">
    <location>
        <position position="1"/>
    </location>
</feature>
<evidence type="ECO:0000313" key="1">
    <source>
        <dbReference type="EMBL" id="MCI94727.1"/>
    </source>
</evidence>
<organism evidence="1 2">
    <name type="scientific">Trifolium medium</name>
    <dbReference type="NCBI Taxonomy" id="97028"/>
    <lineage>
        <taxon>Eukaryota</taxon>
        <taxon>Viridiplantae</taxon>
        <taxon>Streptophyta</taxon>
        <taxon>Embryophyta</taxon>
        <taxon>Tracheophyta</taxon>
        <taxon>Spermatophyta</taxon>
        <taxon>Magnoliopsida</taxon>
        <taxon>eudicotyledons</taxon>
        <taxon>Gunneridae</taxon>
        <taxon>Pentapetalae</taxon>
        <taxon>rosids</taxon>
        <taxon>fabids</taxon>
        <taxon>Fabales</taxon>
        <taxon>Fabaceae</taxon>
        <taxon>Papilionoideae</taxon>
        <taxon>50 kb inversion clade</taxon>
        <taxon>NPAAA clade</taxon>
        <taxon>Hologalegina</taxon>
        <taxon>IRL clade</taxon>
        <taxon>Trifolieae</taxon>
        <taxon>Trifolium</taxon>
    </lineage>
</organism>
<protein>
    <submittedName>
        <fullName evidence="1">Uncharacterized protein</fullName>
    </submittedName>
</protein>
<dbReference type="EMBL" id="LXQA011364836">
    <property type="protein sequence ID" value="MCI94727.1"/>
    <property type="molecule type" value="Genomic_DNA"/>
</dbReference>
<feature type="non-terminal residue" evidence="1">
    <location>
        <position position="51"/>
    </location>
</feature>
<dbReference type="AlphaFoldDB" id="A0A392W347"/>
<reference evidence="1 2" key="1">
    <citation type="journal article" date="2018" name="Front. Plant Sci.">
        <title>Red Clover (Trifolium pratense) and Zigzag Clover (T. medium) - A Picture of Genomic Similarities and Differences.</title>
        <authorList>
            <person name="Dluhosova J."/>
            <person name="Istvanek J."/>
            <person name="Nedelnik J."/>
            <person name="Repkova J."/>
        </authorList>
    </citation>
    <scope>NUCLEOTIDE SEQUENCE [LARGE SCALE GENOMIC DNA]</scope>
    <source>
        <strain evidence="2">cv. 10/8</strain>
        <tissue evidence="1">Leaf</tissue>
    </source>
</reference>
<comment type="caution">
    <text evidence="1">The sequence shown here is derived from an EMBL/GenBank/DDBJ whole genome shotgun (WGS) entry which is preliminary data.</text>
</comment>
<evidence type="ECO:0000313" key="2">
    <source>
        <dbReference type="Proteomes" id="UP000265520"/>
    </source>
</evidence>
<proteinExistence type="predicted"/>
<accession>A0A392W347</accession>
<sequence>SSFDPYRFLLVIGQSPRVQVEKYRGHPTAVVDVAYEEDLGGLLYARFRQGF</sequence>
<keyword evidence="2" id="KW-1185">Reference proteome</keyword>
<name>A0A392W347_9FABA</name>